<accession>A0A8S4RTC1</accession>
<sequence>MIKGNLRNGDDSDNNPLIYINNPVESKIPKAYLTLEEFKEVLTNRIKLQRNELTTKESLSIGFNKAKNTSSNIYKANSMNILSNDISKANKRAISTLSTKEPKITNTVATRNISINIATEISRISRTSKQAVTEKSIKTYSTKKLDEINVSKENIVPEIESAIPNNVTEPKNESINTHTADVKTKLDETTTQKISTEISATLMNGAKILRNIELPNDNKLINQTTIQADVVLTTTFGMRNKEHSTAIMKFSDQSTSHFRNEMGSSGYEMMSTKVLPSKVATEEVGTVIIRNKFKPKRMTTQKVSSKVSRKRSTLSVSIFFFYSSKKVTIPC</sequence>
<organism evidence="1 2">
    <name type="scientific">Pararge aegeria aegeria</name>
    <dbReference type="NCBI Taxonomy" id="348720"/>
    <lineage>
        <taxon>Eukaryota</taxon>
        <taxon>Metazoa</taxon>
        <taxon>Ecdysozoa</taxon>
        <taxon>Arthropoda</taxon>
        <taxon>Hexapoda</taxon>
        <taxon>Insecta</taxon>
        <taxon>Pterygota</taxon>
        <taxon>Neoptera</taxon>
        <taxon>Endopterygota</taxon>
        <taxon>Lepidoptera</taxon>
        <taxon>Glossata</taxon>
        <taxon>Ditrysia</taxon>
        <taxon>Papilionoidea</taxon>
        <taxon>Nymphalidae</taxon>
        <taxon>Satyrinae</taxon>
        <taxon>Satyrini</taxon>
        <taxon>Parargina</taxon>
        <taxon>Pararge</taxon>
    </lineage>
</organism>
<reference evidence="1" key="1">
    <citation type="submission" date="2022-03" db="EMBL/GenBank/DDBJ databases">
        <authorList>
            <person name="Lindestad O."/>
        </authorList>
    </citation>
    <scope>NUCLEOTIDE SEQUENCE</scope>
</reference>
<proteinExistence type="predicted"/>
<evidence type="ECO:0000313" key="1">
    <source>
        <dbReference type="EMBL" id="CAH2240365.1"/>
    </source>
</evidence>
<evidence type="ECO:0000313" key="2">
    <source>
        <dbReference type="Proteomes" id="UP000838756"/>
    </source>
</evidence>
<dbReference type="OrthoDB" id="7489930at2759"/>
<protein>
    <submittedName>
        <fullName evidence="1">Jg17360 protein</fullName>
    </submittedName>
</protein>
<comment type="caution">
    <text evidence="1">The sequence shown here is derived from an EMBL/GenBank/DDBJ whole genome shotgun (WGS) entry which is preliminary data.</text>
</comment>
<dbReference type="EMBL" id="CAKXAJ010025496">
    <property type="protein sequence ID" value="CAH2240365.1"/>
    <property type="molecule type" value="Genomic_DNA"/>
</dbReference>
<keyword evidence="2" id="KW-1185">Reference proteome</keyword>
<name>A0A8S4RTC1_9NEOP</name>
<dbReference type="AlphaFoldDB" id="A0A8S4RTC1"/>
<gene>
    <name evidence="1" type="primary">jg17360</name>
    <name evidence="1" type="ORF">PAEG_LOCUS16956</name>
</gene>
<dbReference type="Proteomes" id="UP000838756">
    <property type="component" value="Unassembled WGS sequence"/>
</dbReference>